<dbReference type="OrthoDB" id="9800373at2"/>
<evidence type="ECO:0000313" key="2">
    <source>
        <dbReference type="Proteomes" id="UP000190460"/>
    </source>
</evidence>
<accession>A0A1T4X265</accession>
<proteinExistence type="predicted"/>
<dbReference type="SUPFAM" id="SSF64076">
    <property type="entry name" value="MTH938-like"/>
    <property type="match status" value="1"/>
</dbReference>
<evidence type="ECO:0000313" key="1">
    <source>
        <dbReference type="EMBL" id="SKA82951.1"/>
    </source>
</evidence>
<sequence>MQFTEDKPQATYRIQAYGEGWVQIQNESLRSPFIVSAQTLIKDWEAKSFESLTPEQLEPLFALKSELILLGRSDATCLASGAIYQALVEHGIGFEIMTTDAACRTYTILLSENRPVAVALFP</sequence>
<gene>
    <name evidence="1" type="ORF">SAMN02745130_02334</name>
</gene>
<reference evidence="1 2" key="1">
    <citation type="submission" date="2017-02" db="EMBL/GenBank/DDBJ databases">
        <authorList>
            <person name="Peterson S.W."/>
        </authorList>
    </citation>
    <scope>NUCLEOTIDE SEQUENCE [LARGE SCALE GENOMIC DNA]</scope>
    <source>
        <strain evidence="1 2">ATCC 49788</strain>
    </source>
</reference>
<dbReference type="RefSeq" id="WP_078922806.1">
    <property type="nucleotide sequence ID" value="NZ_FUYB01000011.1"/>
</dbReference>
<dbReference type="EMBL" id="FUYB01000011">
    <property type="protein sequence ID" value="SKA82951.1"/>
    <property type="molecule type" value="Genomic_DNA"/>
</dbReference>
<dbReference type="AlphaFoldDB" id="A0A1T4X265"/>
<dbReference type="PANTHER" id="PTHR21192">
    <property type="entry name" value="NUCLEAR PROTEIN E3-3"/>
    <property type="match status" value="1"/>
</dbReference>
<dbReference type="InterPro" id="IPR036748">
    <property type="entry name" value="MTH938-like_sf"/>
</dbReference>
<keyword evidence="2" id="KW-1185">Reference proteome</keyword>
<organism evidence="1 2">
    <name type="scientific">Thiothrix eikelboomii</name>
    <dbReference type="NCBI Taxonomy" id="92487"/>
    <lineage>
        <taxon>Bacteria</taxon>
        <taxon>Pseudomonadati</taxon>
        <taxon>Pseudomonadota</taxon>
        <taxon>Gammaproteobacteria</taxon>
        <taxon>Thiotrichales</taxon>
        <taxon>Thiotrichaceae</taxon>
        <taxon>Thiothrix</taxon>
    </lineage>
</organism>
<dbReference type="Proteomes" id="UP000190460">
    <property type="component" value="Unassembled WGS sequence"/>
</dbReference>
<dbReference type="PANTHER" id="PTHR21192:SF2">
    <property type="entry name" value="NADH DEHYDROGENASE [UBIQUINONE] 1 ALPHA SUBCOMPLEX ASSEMBLY FACTOR 3"/>
    <property type="match status" value="1"/>
</dbReference>
<dbReference type="InterPro" id="IPR007523">
    <property type="entry name" value="NDUFAF3/AAMDC"/>
</dbReference>
<dbReference type="Pfam" id="PF04430">
    <property type="entry name" value="DUF498"/>
    <property type="match status" value="1"/>
</dbReference>
<name>A0A1T4X265_9GAMM</name>
<dbReference type="STRING" id="92487.SAMN02745130_02334"/>
<dbReference type="Gene3D" id="3.40.1230.10">
    <property type="entry name" value="MTH938-like"/>
    <property type="match status" value="1"/>
</dbReference>
<protein>
    <submittedName>
        <fullName evidence="1">Uncharacterized conserved protein, contains Mth938-like domain</fullName>
    </submittedName>
</protein>